<feature type="compositionally biased region" description="Acidic residues" evidence="1">
    <location>
        <begin position="284"/>
        <end position="300"/>
    </location>
</feature>
<feature type="compositionally biased region" description="Basic residues" evidence="1">
    <location>
        <begin position="107"/>
        <end position="120"/>
    </location>
</feature>
<feature type="compositionally biased region" description="Basic and acidic residues" evidence="1">
    <location>
        <begin position="222"/>
        <end position="237"/>
    </location>
</feature>
<feature type="compositionally biased region" description="Low complexity" evidence="1">
    <location>
        <begin position="408"/>
        <end position="429"/>
    </location>
</feature>
<dbReference type="GO" id="GO:0016779">
    <property type="term" value="F:nucleotidyltransferase activity"/>
    <property type="evidence" value="ECO:0007669"/>
    <property type="project" value="UniProtKB-KW"/>
</dbReference>
<organism evidence="2">
    <name type="scientific">Talaromyces marneffei PM1</name>
    <dbReference type="NCBI Taxonomy" id="1077442"/>
    <lineage>
        <taxon>Eukaryota</taxon>
        <taxon>Fungi</taxon>
        <taxon>Dikarya</taxon>
        <taxon>Ascomycota</taxon>
        <taxon>Pezizomycotina</taxon>
        <taxon>Eurotiomycetes</taxon>
        <taxon>Eurotiomycetidae</taxon>
        <taxon>Eurotiales</taxon>
        <taxon>Trichocomaceae</taxon>
        <taxon>Talaromyces</taxon>
        <taxon>Talaromyces sect. Talaromyces</taxon>
    </lineage>
</organism>
<dbReference type="AlphaFoldDB" id="A0A093XB13"/>
<sequence>METTLPKSIQSGGETGLIATPDQHITALPTRTFRESHPSLNGSQARTTYGRVLSHHPQTSFSSHLSQDPFSHRRRGSTLKVVMRKLFGMKRHSNLDGEEESVSPATVRHHHHHHHHHHHQPLATPTGPNRILFETARQSDSSSRGSVSKRKQSLPASHISSVSSDHVLAAAQDNRIEVPTHTLRRRATLPSLILTEDVDTKGSIYSDLSPTSTRPVSVVIESHEDREHQDDHDDSKSQRSLRAHRRSRSADALRDLVRHHRMSPIQWRRRSDEIKFWRTSVLEMDEGEGEGEGEDEDDGEVQASDNSQYKPRIDSLPEYQKAKSANDDSLPLQDVSTSAPFQIESLIASMADPDATVEQRLTTIEVKLMDLEFAISKIQGTDNNVFSKPPPASSPEPRNASLSPNSASRSTTNDTSSIISDATSQSSASFGGGEDRPISTATLRPSMIYSPQPPPWQNNSWSSMNLNGISIEQYSALVTLVRREQTARKALETQVAQLQEEMQQIRRSSGLPASPPGTLYPIPSPDSDDGKFRRKRHTASSRKDSSTSGDTRVSESRTTRDSSKYRLTRERHDSNMI</sequence>
<feature type="region of interest" description="Disordered" evidence="1">
    <location>
        <begin position="222"/>
        <end position="249"/>
    </location>
</feature>
<feature type="region of interest" description="Disordered" evidence="1">
    <location>
        <begin position="381"/>
        <end position="440"/>
    </location>
</feature>
<dbReference type="HOGENOM" id="CLU_032648_0_0_1"/>
<accession>A0A093XB13</accession>
<comment type="caution">
    <text evidence="2">The sequence shown here is derived from an EMBL/GenBank/DDBJ whole genome shotgun (WGS) entry which is preliminary data.</text>
</comment>
<feature type="region of interest" description="Disordered" evidence="1">
    <location>
        <begin position="501"/>
        <end position="577"/>
    </location>
</feature>
<evidence type="ECO:0000256" key="1">
    <source>
        <dbReference type="SAM" id="MobiDB-lite"/>
    </source>
</evidence>
<keyword evidence="2" id="KW-0548">Nucleotidyltransferase</keyword>
<proteinExistence type="predicted"/>
<keyword evidence="2" id="KW-0808">Transferase</keyword>
<feature type="compositionally biased region" description="Basic and acidic residues" evidence="1">
    <location>
        <begin position="552"/>
        <end position="577"/>
    </location>
</feature>
<protein>
    <submittedName>
        <fullName evidence="2">Bifunctional uridylyltransferase/uridylyl-removing enzyme</fullName>
    </submittedName>
</protein>
<reference key="1">
    <citation type="journal article" date="2014" name="PLoS Genet.">
        <title>Signature Gene Expression Reveals Novel Clues to the Molecular Mechanisms of Dimorphic Transition in Penicillium marneffei.</title>
        <authorList>
            <person name="Yang E."/>
            <person name="Wang G."/>
            <person name="Cai J."/>
            <person name="Woo P.C."/>
            <person name="Lau S.K."/>
            <person name="Yuen K.-Y."/>
            <person name="Chow W.-N."/>
            <person name="Lin X."/>
        </authorList>
    </citation>
    <scope>NUCLEOTIDE SEQUENCE [LARGE SCALE GENOMIC DNA]</scope>
    <source>
        <strain>PM1</strain>
    </source>
</reference>
<dbReference type="eggNOG" id="ENOG502T2EZ">
    <property type="taxonomic scope" value="Eukaryota"/>
</dbReference>
<name>A0A093XB13_TALMA</name>
<gene>
    <name evidence="2" type="ORF">GQ26_0440010</name>
</gene>
<feature type="region of interest" description="Disordered" evidence="1">
    <location>
        <begin position="284"/>
        <end position="312"/>
    </location>
</feature>
<reference evidence="2" key="2">
    <citation type="journal article" date="2014" name="PLoS Genet.">
        <title>Signature gene expression reveals novel clues to the molecular mechanisms of dimorphic transition in Penicillium marneffei.</title>
        <authorList>
            <person name="Yang E."/>
            <person name="Wang G."/>
            <person name="Cai J."/>
            <person name="Woo P.C."/>
            <person name="Lau S.K."/>
            <person name="Yuen K.-Y."/>
            <person name="Chow W.-N."/>
            <person name="Lin X."/>
        </authorList>
    </citation>
    <scope>NUCLEOTIDE SEQUENCE</scope>
    <source>
        <strain evidence="2">PM1</strain>
    </source>
</reference>
<dbReference type="EMBL" id="JPOX01000044">
    <property type="protein sequence ID" value="KFX42418.1"/>
    <property type="molecule type" value="Genomic_DNA"/>
</dbReference>
<feature type="region of interest" description="Disordered" evidence="1">
    <location>
        <begin position="92"/>
        <end position="161"/>
    </location>
</feature>
<evidence type="ECO:0000313" key="2">
    <source>
        <dbReference type="EMBL" id="KFX42418.1"/>
    </source>
</evidence>